<evidence type="ECO:0000313" key="2">
    <source>
        <dbReference type="Proteomes" id="UP000428325"/>
    </source>
</evidence>
<protein>
    <recommendedName>
        <fullName evidence="3">MarR family transcriptional regulator</fullName>
    </recommendedName>
</protein>
<dbReference type="Proteomes" id="UP000428325">
    <property type="component" value="Chromosome"/>
</dbReference>
<reference evidence="1 2" key="1">
    <citation type="submission" date="2018-12" db="EMBL/GenBank/DDBJ databases">
        <title>Complete genome sequence of Haloplanus rallus MBLA0036.</title>
        <authorList>
            <person name="Nam Y.-d."/>
            <person name="Kang J."/>
            <person name="Chung W.-H."/>
            <person name="Park Y.S."/>
        </authorList>
    </citation>
    <scope>NUCLEOTIDE SEQUENCE [LARGE SCALE GENOMIC DNA]</scope>
    <source>
        <strain evidence="1 2">MBLA0036</strain>
    </source>
</reference>
<evidence type="ECO:0008006" key="3">
    <source>
        <dbReference type="Google" id="ProtNLM"/>
    </source>
</evidence>
<proteinExistence type="predicted"/>
<dbReference type="KEGG" id="hra:EI982_09360"/>
<dbReference type="RefSeq" id="WP_157689438.1">
    <property type="nucleotide sequence ID" value="NZ_CP034345.1"/>
</dbReference>
<sequence>MTDQLHATTLVQRLTLLGIARLSETGRTPAHAGEISRVCGEEAAAVDGVVGTVSEADVTRALNELDAEGHVETADAGERSPVGKGRPAYELAYSTATLIEFFDDDDRLQPVVESLDDQVSRT</sequence>
<dbReference type="EMBL" id="CP034345">
    <property type="protein sequence ID" value="QGX94982.1"/>
    <property type="molecule type" value="Genomic_DNA"/>
</dbReference>
<name>A0A6B9F6D8_9EURY</name>
<dbReference type="GeneID" id="99246249"/>
<dbReference type="AlphaFoldDB" id="A0A6B9F6D8"/>
<keyword evidence="2" id="KW-1185">Reference proteome</keyword>
<gene>
    <name evidence="1" type="ORF">EI982_09360</name>
</gene>
<accession>A0A6B9F6D8</accession>
<dbReference type="OrthoDB" id="217868at2157"/>
<organism evidence="1 2">
    <name type="scientific">Haloplanus rallus</name>
    <dbReference type="NCBI Taxonomy" id="1816183"/>
    <lineage>
        <taxon>Archaea</taxon>
        <taxon>Methanobacteriati</taxon>
        <taxon>Methanobacteriota</taxon>
        <taxon>Stenosarchaea group</taxon>
        <taxon>Halobacteria</taxon>
        <taxon>Halobacteriales</taxon>
        <taxon>Haloferacaceae</taxon>
        <taxon>Haloplanus</taxon>
    </lineage>
</organism>
<evidence type="ECO:0000313" key="1">
    <source>
        <dbReference type="EMBL" id="QGX94982.1"/>
    </source>
</evidence>